<evidence type="ECO:0000313" key="4">
    <source>
        <dbReference type="EMBL" id="CAJ1582168.1"/>
    </source>
</evidence>
<keyword evidence="5" id="KW-1185">Reference proteome</keyword>
<protein>
    <recommendedName>
        <fullName evidence="3">DUF8174 domain-containing protein</fullName>
    </recommendedName>
</protein>
<sequence length="209" mass="21888">MAGPYPPHQGNDPSGEYPVSPNYGPNYVDPAGAFPGPVPQPVPYPKRPRWPVLAAGIVVLAAVAGIVAALVFAGGEKSSATAGGAITTDSAQRAIQAYLDALSNKDLEVIARNTLCGIYEGVKDRRSDDALAKMSADAFEKQFSSAEVTSVDAIVFASPNSAQVLFTMRTEPARGTRGGPTERQGVAQLLSYDNQILVCSYVLRTAGAF</sequence>
<keyword evidence="2" id="KW-0812">Transmembrane</keyword>
<feature type="transmembrane region" description="Helical" evidence="2">
    <location>
        <begin position="50"/>
        <end position="73"/>
    </location>
</feature>
<dbReference type="Pfam" id="PF26525">
    <property type="entry name" value="DUF8174"/>
    <property type="match status" value="1"/>
</dbReference>
<keyword evidence="2" id="KW-0472">Membrane</keyword>
<dbReference type="RefSeq" id="WP_316516297.1">
    <property type="nucleotide sequence ID" value="NZ_OY726395.1"/>
</dbReference>
<dbReference type="Proteomes" id="UP001190466">
    <property type="component" value="Chromosome"/>
</dbReference>
<keyword evidence="2" id="KW-1133">Transmembrane helix</keyword>
<organism evidence="4 5">
    <name type="scientific">[Mycobacterium] wendilense</name>
    <dbReference type="NCBI Taxonomy" id="3064284"/>
    <lineage>
        <taxon>Bacteria</taxon>
        <taxon>Bacillati</taxon>
        <taxon>Actinomycetota</taxon>
        <taxon>Actinomycetes</taxon>
        <taxon>Mycobacteriales</taxon>
        <taxon>Mycobacteriaceae</taxon>
        <taxon>Mycolicibacter</taxon>
    </lineage>
</organism>
<evidence type="ECO:0000313" key="5">
    <source>
        <dbReference type="Proteomes" id="UP001190466"/>
    </source>
</evidence>
<proteinExistence type="predicted"/>
<dbReference type="EMBL" id="OY726395">
    <property type="protein sequence ID" value="CAJ1582168.1"/>
    <property type="molecule type" value="Genomic_DNA"/>
</dbReference>
<evidence type="ECO:0000256" key="1">
    <source>
        <dbReference type="SAM" id="MobiDB-lite"/>
    </source>
</evidence>
<dbReference type="InterPro" id="IPR058487">
    <property type="entry name" value="DUF8174"/>
</dbReference>
<evidence type="ECO:0000256" key="2">
    <source>
        <dbReference type="SAM" id="Phobius"/>
    </source>
</evidence>
<name>A0ABM9MCW0_9MYCO</name>
<evidence type="ECO:0000259" key="3">
    <source>
        <dbReference type="Pfam" id="PF26525"/>
    </source>
</evidence>
<feature type="region of interest" description="Disordered" evidence="1">
    <location>
        <begin position="1"/>
        <end position="24"/>
    </location>
</feature>
<feature type="domain" description="DUF8174" evidence="3">
    <location>
        <begin position="81"/>
        <end position="204"/>
    </location>
</feature>
<accession>A0ABM9MCW0</accession>
<gene>
    <name evidence="4" type="ORF">MU0050_001937</name>
</gene>
<reference evidence="4 5" key="1">
    <citation type="submission" date="2023-08" db="EMBL/GenBank/DDBJ databases">
        <authorList>
            <person name="Folkvardsen B D."/>
            <person name="Norman A."/>
        </authorList>
    </citation>
    <scope>NUCLEOTIDE SEQUENCE [LARGE SCALE GENOMIC DNA]</scope>
    <source>
        <strain evidence="4 5">Mu0050</strain>
    </source>
</reference>